<accession>A0A6C0L5I7</accession>
<dbReference type="SMART" id="SM00184">
    <property type="entry name" value="RING"/>
    <property type="match status" value="1"/>
</dbReference>
<evidence type="ECO:0000259" key="4">
    <source>
        <dbReference type="PROSITE" id="PS50089"/>
    </source>
</evidence>
<evidence type="ECO:0000313" key="5">
    <source>
        <dbReference type="EMBL" id="QHU26236.1"/>
    </source>
</evidence>
<evidence type="ECO:0000256" key="1">
    <source>
        <dbReference type="ARBA" id="ARBA00022723"/>
    </source>
</evidence>
<reference evidence="5" key="1">
    <citation type="journal article" date="2020" name="Nature">
        <title>Giant virus diversity and host interactions through global metagenomics.</title>
        <authorList>
            <person name="Schulz F."/>
            <person name="Roux S."/>
            <person name="Paez-Espino D."/>
            <person name="Jungbluth S."/>
            <person name="Walsh D.A."/>
            <person name="Denef V.J."/>
            <person name="McMahon K.D."/>
            <person name="Konstantinidis K.T."/>
            <person name="Eloe-Fadrosh E.A."/>
            <person name="Kyrpides N.C."/>
            <person name="Woyke T."/>
        </authorList>
    </citation>
    <scope>NUCLEOTIDE SEQUENCE</scope>
    <source>
        <strain evidence="5">GVMAG-M-3300027759-16</strain>
    </source>
</reference>
<dbReference type="InterPro" id="IPR013083">
    <property type="entry name" value="Znf_RING/FYVE/PHD"/>
</dbReference>
<dbReference type="GO" id="GO:0061630">
    <property type="term" value="F:ubiquitin protein ligase activity"/>
    <property type="evidence" value="ECO:0007669"/>
    <property type="project" value="TreeGrafter"/>
</dbReference>
<keyword evidence="3" id="KW-0862">Zinc</keyword>
<dbReference type="PANTHER" id="PTHR45969:SF69">
    <property type="entry name" value="FINGER DOMAIN PROTEIN, PUTATIVE (AFU_ORTHOLOGUE AFUA_3G12190)-RELATED"/>
    <property type="match status" value="1"/>
</dbReference>
<keyword evidence="1" id="KW-0479">Metal-binding</keyword>
<dbReference type="EMBL" id="MN740437">
    <property type="protein sequence ID" value="QHU26236.1"/>
    <property type="molecule type" value="Genomic_DNA"/>
</dbReference>
<dbReference type="Gene3D" id="3.30.40.10">
    <property type="entry name" value="Zinc/RING finger domain, C3HC4 (zinc finger)"/>
    <property type="match status" value="1"/>
</dbReference>
<dbReference type="Pfam" id="PF13639">
    <property type="entry name" value="zf-RING_2"/>
    <property type="match status" value="1"/>
</dbReference>
<proteinExistence type="predicted"/>
<organism evidence="5">
    <name type="scientific">viral metagenome</name>
    <dbReference type="NCBI Taxonomy" id="1070528"/>
    <lineage>
        <taxon>unclassified sequences</taxon>
        <taxon>metagenomes</taxon>
        <taxon>organismal metagenomes</taxon>
    </lineage>
</organism>
<dbReference type="PROSITE" id="PS50089">
    <property type="entry name" value="ZF_RING_2"/>
    <property type="match status" value="1"/>
</dbReference>
<sequence>MSTCAICLDAIDVATTGCTTLSCKHEFHFSCISSWFLNTHNQSSCPCCRKVMTPMENLPEDEDESEYESEYESDEDEEDKYCFFTYANFNHMLRSKGGRGVTMSEWMAMDPVNGEISFYTTNEIYFFLIGNGATGSFTQEEWDANVRVMPAMMVLNPKPISMSHLMADGTWRTTILNPEDDTGVAVVLPENTPDDYGFHATVIANTSAKKLQNIWRSKRIYTLDQIERILMA</sequence>
<dbReference type="SUPFAM" id="SSF57850">
    <property type="entry name" value="RING/U-box"/>
    <property type="match status" value="1"/>
</dbReference>
<evidence type="ECO:0000256" key="3">
    <source>
        <dbReference type="ARBA" id="ARBA00022833"/>
    </source>
</evidence>
<dbReference type="AlphaFoldDB" id="A0A6C0L5I7"/>
<name>A0A6C0L5I7_9ZZZZ</name>
<dbReference type="InterPro" id="IPR001841">
    <property type="entry name" value="Znf_RING"/>
</dbReference>
<dbReference type="GO" id="GO:0016567">
    <property type="term" value="P:protein ubiquitination"/>
    <property type="evidence" value="ECO:0007669"/>
    <property type="project" value="TreeGrafter"/>
</dbReference>
<dbReference type="PANTHER" id="PTHR45969">
    <property type="entry name" value="RING ZINC FINGER PROTEIN-RELATED"/>
    <property type="match status" value="1"/>
</dbReference>
<evidence type="ECO:0000256" key="2">
    <source>
        <dbReference type="ARBA" id="ARBA00022771"/>
    </source>
</evidence>
<feature type="domain" description="RING-type" evidence="4">
    <location>
        <begin position="4"/>
        <end position="49"/>
    </location>
</feature>
<dbReference type="GO" id="GO:0008270">
    <property type="term" value="F:zinc ion binding"/>
    <property type="evidence" value="ECO:0007669"/>
    <property type="project" value="UniProtKB-KW"/>
</dbReference>
<keyword evidence="2" id="KW-0863">Zinc-finger</keyword>
<protein>
    <recommendedName>
        <fullName evidence="4">RING-type domain-containing protein</fullName>
    </recommendedName>
</protein>